<proteinExistence type="predicted"/>
<protein>
    <submittedName>
        <fullName evidence="1">Uncharacterized protein</fullName>
    </submittedName>
</protein>
<feature type="non-terminal residue" evidence="1">
    <location>
        <position position="1"/>
    </location>
</feature>
<name>X1ATT9_9ZZZZ</name>
<comment type="caution">
    <text evidence="1">The sequence shown here is derived from an EMBL/GenBank/DDBJ whole genome shotgun (WGS) entry which is preliminary data.</text>
</comment>
<gene>
    <name evidence="1" type="ORF">S01H4_34285</name>
</gene>
<dbReference type="EMBL" id="BART01018130">
    <property type="protein sequence ID" value="GAG86309.1"/>
    <property type="molecule type" value="Genomic_DNA"/>
</dbReference>
<accession>X1ATT9</accession>
<dbReference type="AlphaFoldDB" id="X1ATT9"/>
<evidence type="ECO:0000313" key="1">
    <source>
        <dbReference type="EMBL" id="GAG86309.1"/>
    </source>
</evidence>
<sequence>SQLLENLGEEYFHREFMLEAVDYKKNLEITELRIKGINNLYKRRTYDENKTRDELLKLDLPAEEVDLLMEQWYYEVKAEPKRNWTTSQVLNFVKDGLITVERGRMELVHIGYDNEHIDVYMKAVE</sequence>
<organism evidence="1">
    <name type="scientific">marine sediment metagenome</name>
    <dbReference type="NCBI Taxonomy" id="412755"/>
    <lineage>
        <taxon>unclassified sequences</taxon>
        <taxon>metagenomes</taxon>
        <taxon>ecological metagenomes</taxon>
    </lineage>
</organism>
<reference evidence="1" key="1">
    <citation type="journal article" date="2014" name="Front. Microbiol.">
        <title>High frequency of phylogenetically diverse reductive dehalogenase-homologous genes in deep subseafloor sedimentary metagenomes.</title>
        <authorList>
            <person name="Kawai M."/>
            <person name="Futagami T."/>
            <person name="Toyoda A."/>
            <person name="Takaki Y."/>
            <person name="Nishi S."/>
            <person name="Hori S."/>
            <person name="Arai W."/>
            <person name="Tsubouchi T."/>
            <person name="Morono Y."/>
            <person name="Uchiyama I."/>
            <person name="Ito T."/>
            <person name="Fujiyama A."/>
            <person name="Inagaki F."/>
            <person name="Takami H."/>
        </authorList>
    </citation>
    <scope>NUCLEOTIDE SEQUENCE</scope>
    <source>
        <strain evidence="1">Expedition CK06-06</strain>
    </source>
</reference>